<evidence type="ECO:0000256" key="5">
    <source>
        <dbReference type="PROSITE-ProRule" id="PRU01248"/>
    </source>
</evidence>
<protein>
    <submittedName>
        <fullName evidence="9">Integrase</fullName>
    </submittedName>
</protein>
<dbReference type="GO" id="GO:0015074">
    <property type="term" value="P:DNA integration"/>
    <property type="evidence" value="ECO:0007669"/>
    <property type="project" value="UniProtKB-KW"/>
</dbReference>
<keyword evidence="2" id="KW-0229">DNA integration</keyword>
<evidence type="ECO:0000256" key="3">
    <source>
        <dbReference type="ARBA" id="ARBA00023125"/>
    </source>
</evidence>
<reference evidence="9 10" key="1">
    <citation type="submission" date="2016-11" db="EMBL/GenBank/DDBJ databases">
        <title>Trade-off between light-utilization and light-protection in marine flavobacteria.</title>
        <authorList>
            <person name="Kumagai Y."/>
        </authorList>
    </citation>
    <scope>NUCLEOTIDE SEQUENCE [LARGE SCALE GENOMIC DNA]</scope>
    <source>
        <strain evidence="9 10">JCM 13191</strain>
        <plasmid evidence="10">Plasmid unnamed1 sequence</plasmid>
        <plasmid evidence="9">unnamed1</plasmid>
    </source>
</reference>
<evidence type="ECO:0000256" key="1">
    <source>
        <dbReference type="ARBA" id="ARBA00008857"/>
    </source>
</evidence>
<dbReference type="InterPro" id="IPR013762">
    <property type="entry name" value="Integrase-like_cat_sf"/>
</dbReference>
<feature type="domain" description="Core-binding (CB)" evidence="7">
    <location>
        <begin position="1"/>
        <end position="80"/>
    </location>
</feature>
<dbReference type="Pfam" id="PF00589">
    <property type="entry name" value="Phage_integrase"/>
    <property type="match status" value="1"/>
</dbReference>
<dbReference type="InterPro" id="IPR011010">
    <property type="entry name" value="DNA_brk_join_enz"/>
</dbReference>
<keyword evidence="3 5" id="KW-0238">DNA-binding</keyword>
<dbReference type="SUPFAM" id="SSF56349">
    <property type="entry name" value="DNA breaking-rejoining enzymes"/>
    <property type="match status" value="1"/>
</dbReference>
<dbReference type="PROSITE" id="PS51898">
    <property type="entry name" value="TYR_RECOMBINASE"/>
    <property type="match status" value="1"/>
</dbReference>
<dbReference type="Gene3D" id="1.10.443.10">
    <property type="entry name" value="Intergrase catalytic core"/>
    <property type="match status" value="1"/>
</dbReference>
<name>A0A1W6MPN4_9FLAO</name>
<geneLocation type="plasmid" evidence="9">
    <name>unnamed1</name>
</geneLocation>
<evidence type="ECO:0000259" key="7">
    <source>
        <dbReference type="PROSITE" id="PS51900"/>
    </source>
</evidence>
<dbReference type="EMBL" id="CP019344">
    <property type="protein sequence ID" value="ARN77489.1"/>
    <property type="molecule type" value="Genomic_DNA"/>
</dbReference>
<dbReference type="EMBL" id="CP019345">
    <property type="protein sequence ID" value="ARN79522.1"/>
    <property type="molecule type" value="Genomic_DNA"/>
</dbReference>
<dbReference type="Pfam" id="PF02899">
    <property type="entry name" value="Phage_int_SAM_1"/>
    <property type="match status" value="1"/>
</dbReference>
<feature type="domain" description="Tyr recombinase" evidence="6">
    <location>
        <begin position="97"/>
        <end position="269"/>
    </location>
</feature>
<dbReference type="InterPro" id="IPR050090">
    <property type="entry name" value="Tyrosine_recombinase_XerCD"/>
</dbReference>
<dbReference type="InterPro" id="IPR010998">
    <property type="entry name" value="Integrase_recombinase_N"/>
</dbReference>
<dbReference type="Gene3D" id="1.10.150.130">
    <property type="match status" value="1"/>
</dbReference>
<geneLocation type="plasmid" evidence="10">
    <name>unnamed1 sequence</name>
</geneLocation>
<dbReference type="Proteomes" id="UP000193431">
    <property type="component" value="Plasmid unnamed1"/>
</dbReference>
<dbReference type="RefSeq" id="WP_085766291.1">
    <property type="nucleotide sequence ID" value="NZ_CP019344.1"/>
</dbReference>
<evidence type="ECO:0000256" key="4">
    <source>
        <dbReference type="ARBA" id="ARBA00023172"/>
    </source>
</evidence>
<evidence type="ECO:0000313" key="8">
    <source>
        <dbReference type="EMBL" id="ARN77489.1"/>
    </source>
</evidence>
<keyword evidence="9" id="KW-0614">Plasmid</keyword>
<keyword evidence="10" id="KW-1185">Reference proteome</keyword>
<evidence type="ECO:0000313" key="9">
    <source>
        <dbReference type="EMBL" id="ARN79522.1"/>
    </source>
</evidence>
<organism evidence="9 10">
    <name type="scientific">Nonlabens spongiae</name>
    <dbReference type="NCBI Taxonomy" id="331648"/>
    <lineage>
        <taxon>Bacteria</taxon>
        <taxon>Pseudomonadati</taxon>
        <taxon>Bacteroidota</taxon>
        <taxon>Flavobacteriia</taxon>
        <taxon>Flavobacteriales</taxon>
        <taxon>Flavobacteriaceae</taxon>
        <taxon>Nonlabens</taxon>
    </lineage>
</organism>
<dbReference type="OrthoDB" id="9801717at2"/>
<dbReference type="GO" id="GO:0006310">
    <property type="term" value="P:DNA recombination"/>
    <property type="evidence" value="ECO:0007669"/>
    <property type="project" value="UniProtKB-KW"/>
</dbReference>
<keyword evidence="4" id="KW-0233">DNA recombination</keyword>
<dbReference type="InterPro" id="IPR002104">
    <property type="entry name" value="Integrase_catalytic"/>
</dbReference>
<comment type="similarity">
    <text evidence="1">Belongs to the 'phage' integrase family.</text>
</comment>
<dbReference type="AlphaFoldDB" id="A0A1W6MPN4"/>
<sequence length="275" mass="31463">MFDDFTTLLKIKRYSPNTIKTYTGLLIAFQNFIGDLIPIHQAESSFLRKKFVEKNLSQNLAYTTQKQLASALRLYLSLVHNRELDLTTVAPRRPQKVLPDILSIEEVKDILAAITNEKHRTAILTIYALGLRSGELLNLKIEHIDGKRDQVKILCSKGKKDRILPLPHDLKIFLRTYYKKFLPKTYLIENAQQEQYSASSLRAVFKKATQRAGIYKNVTLHSLRHSHATHLLDEGVNIKTIQQLLGHNDIKTTLIYTHITTNQLVKLPNLVGLVS</sequence>
<evidence type="ECO:0000256" key="2">
    <source>
        <dbReference type="ARBA" id="ARBA00022908"/>
    </source>
</evidence>
<dbReference type="InterPro" id="IPR044068">
    <property type="entry name" value="CB"/>
</dbReference>
<dbReference type="PANTHER" id="PTHR30349">
    <property type="entry name" value="PHAGE INTEGRASE-RELATED"/>
    <property type="match status" value="1"/>
</dbReference>
<dbReference type="PANTHER" id="PTHR30349:SF64">
    <property type="entry name" value="PROPHAGE INTEGRASE INTD-RELATED"/>
    <property type="match status" value="1"/>
</dbReference>
<dbReference type="GO" id="GO:0003677">
    <property type="term" value="F:DNA binding"/>
    <property type="evidence" value="ECO:0007669"/>
    <property type="project" value="UniProtKB-UniRule"/>
</dbReference>
<dbReference type="Proteomes" id="UP000193431">
    <property type="component" value="Chromosome"/>
</dbReference>
<gene>
    <name evidence="8" type="ORF">BST97_05540</name>
    <name evidence="9" type="ORF">BST97_15635</name>
</gene>
<evidence type="ECO:0000259" key="6">
    <source>
        <dbReference type="PROSITE" id="PS51898"/>
    </source>
</evidence>
<accession>A0A1W6MPN4</accession>
<evidence type="ECO:0000313" key="10">
    <source>
        <dbReference type="Proteomes" id="UP000193431"/>
    </source>
</evidence>
<dbReference type="InterPro" id="IPR004107">
    <property type="entry name" value="Integrase_SAM-like_N"/>
</dbReference>
<dbReference type="PROSITE" id="PS51900">
    <property type="entry name" value="CB"/>
    <property type="match status" value="1"/>
</dbReference>
<proteinExistence type="inferred from homology"/>